<keyword evidence="4" id="KW-1185">Reference proteome</keyword>
<evidence type="ECO:0000256" key="1">
    <source>
        <dbReference type="SAM" id="Phobius"/>
    </source>
</evidence>
<dbReference type="Proteomes" id="UP000887013">
    <property type="component" value="Unassembled WGS sequence"/>
</dbReference>
<keyword evidence="1" id="KW-1133">Transmembrane helix</keyword>
<feature type="chain" id="PRO_5036497732" evidence="2">
    <location>
        <begin position="23"/>
        <end position="88"/>
    </location>
</feature>
<feature type="non-terminal residue" evidence="3">
    <location>
        <position position="1"/>
    </location>
</feature>
<accession>A0A8X6MR97</accession>
<evidence type="ECO:0000256" key="2">
    <source>
        <dbReference type="SAM" id="SignalP"/>
    </source>
</evidence>
<name>A0A8X6MR97_NEPPI</name>
<organism evidence="3 4">
    <name type="scientific">Nephila pilipes</name>
    <name type="common">Giant wood spider</name>
    <name type="synonym">Nephila maculata</name>
    <dbReference type="NCBI Taxonomy" id="299642"/>
    <lineage>
        <taxon>Eukaryota</taxon>
        <taxon>Metazoa</taxon>
        <taxon>Ecdysozoa</taxon>
        <taxon>Arthropoda</taxon>
        <taxon>Chelicerata</taxon>
        <taxon>Arachnida</taxon>
        <taxon>Araneae</taxon>
        <taxon>Araneomorphae</taxon>
        <taxon>Entelegynae</taxon>
        <taxon>Araneoidea</taxon>
        <taxon>Nephilidae</taxon>
        <taxon>Nephila</taxon>
    </lineage>
</organism>
<reference evidence="3" key="1">
    <citation type="submission" date="2020-08" db="EMBL/GenBank/DDBJ databases">
        <title>Multicomponent nature underlies the extraordinary mechanical properties of spider dragline silk.</title>
        <authorList>
            <person name="Kono N."/>
            <person name="Nakamura H."/>
            <person name="Mori M."/>
            <person name="Yoshida Y."/>
            <person name="Ohtoshi R."/>
            <person name="Malay A.D."/>
            <person name="Moran D.A.P."/>
            <person name="Tomita M."/>
            <person name="Numata K."/>
            <person name="Arakawa K."/>
        </authorList>
    </citation>
    <scope>NUCLEOTIDE SEQUENCE</scope>
</reference>
<feature type="transmembrane region" description="Helical" evidence="1">
    <location>
        <begin position="68"/>
        <end position="87"/>
    </location>
</feature>
<gene>
    <name evidence="3" type="ORF">NPIL_146711</name>
</gene>
<evidence type="ECO:0000313" key="4">
    <source>
        <dbReference type="Proteomes" id="UP000887013"/>
    </source>
</evidence>
<dbReference type="AlphaFoldDB" id="A0A8X6MR97"/>
<keyword evidence="1" id="KW-0472">Membrane</keyword>
<keyword evidence="2" id="KW-0732">Signal</keyword>
<feature type="signal peptide" evidence="2">
    <location>
        <begin position="1"/>
        <end position="22"/>
    </location>
</feature>
<proteinExistence type="predicted"/>
<keyword evidence="1" id="KW-0812">Transmembrane</keyword>
<comment type="caution">
    <text evidence="3">The sequence shown here is derived from an EMBL/GenBank/DDBJ whole genome shotgun (WGS) entry which is preliminary data.</text>
</comment>
<sequence>MLFMGWICFGSLFSGYLYPALPLETGRCPDVNATSVFVNSTTICFHGNGCSSHAAEEPFILYKMSYPWIPSVGCFAAAIAIFIGILFT</sequence>
<evidence type="ECO:0000313" key="3">
    <source>
        <dbReference type="EMBL" id="GFS73491.1"/>
    </source>
</evidence>
<dbReference type="OrthoDB" id="6464714at2759"/>
<protein>
    <submittedName>
        <fullName evidence="3">Uncharacterized protein</fullName>
    </submittedName>
</protein>
<dbReference type="EMBL" id="BMAW01096150">
    <property type="protein sequence ID" value="GFS73491.1"/>
    <property type="molecule type" value="Genomic_DNA"/>
</dbReference>